<dbReference type="OrthoDB" id="10066560at2759"/>
<accession>A0A814JMT9</accession>
<dbReference type="EMBL" id="CAJOBA010001509">
    <property type="protein sequence ID" value="CAF3599769.1"/>
    <property type="molecule type" value="Genomic_DNA"/>
</dbReference>
<reference evidence="2" key="1">
    <citation type="submission" date="2021-02" db="EMBL/GenBank/DDBJ databases">
        <authorList>
            <person name="Nowell W R."/>
        </authorList>
    </citation>
    <scope>NUCLEOTIDE SEQUENCE</scope>
</reference>
<organism evidence="2 5">
    <name type="scientific">Didymodactylos carnosus</name>
    <dbReference type="NCBI Taxonomy" id="1234261"/>
    <lineage>
        <taxon>Eukaryota</taxon>
        <taxon>Metazoa</taxon>
        <taxon>Spiralia</taxon>
        <taxon>Gnathifera</taxon>
        <taxon>Rotifera</taxon>
        <taxon>Eurotatoria</taxon>
        <taxon>Bdelloidea</taxon>
        <taxon>Philodinida</taxon>
        <taxon>Philodinidae</taxon>
        <taxon>Didymodactylos</taxon>
    </lineage>
</organism>
<protein>
    <submittedName>
        <fullName evidence="2">Uncharacterized protein</fullName>
    </submittedName>
</protein>
<dbReference type="EMBL" id="CAJNOQ010003998">
    <property type="protein sequence ID" value="CAF1039839.1"/>
    <property type="molecule type" value="Genomic_DNA"/>
</dbReference>
<keyword evidence="5" id="KW-1185">Reference proteome</keyword>
<evidence type="ECO:0000313" key="3">
    <source>
        <dbReference type="EMBL" id="CAF3599769.1"/>
    </source>
</evidence>
<sequence>MLDLTEAACGCNKWCRDHDSKWGKCGDGHTCLCSNGSQEDMTNGQSANGCGCNKWCQDQGHKSGKCGDGHTCICDERKNIPTLPAPPATWKEHWFEHRELLTRVYYDNDLALYYEKEVSRATIPKVSKFLGNAWRYVKRNYGSFGSDGRLYAIYHAKAIGGHPAYYYSSSHDNRNAIDVGMGSGLQQIEHPDMPTHEIFHIVEFAAFNIDGSPGFGNPPNGIWGDSKMAEIFIYDVYKGLSLHSDAKRFKNSVIGGTSNVPKPNTYWFRDWLLPWYTKGGGTKSLVNFFRLLSQNFPKHSGTNRYSRQMNWGEFIHFSSGAAGANMKNQAKIAFGWTNDMEKQFNKARSDFPNVKY</sequence>
<dbReference type="EMBL" id="CAJNOK010001509">
    <property type="protein sequence ID" value="CAF0815678.1"/>
    <property type="molecule type" value="Genomic_DNA"/>
</dbReference>
<dbReference type="EMBL" id="CAJOBC010003998">
    <property type="protein sequence ID" value="CAF3810125.1"/>
    <property type="molecule type" value="Genomic_DNA"/>
</dbReference>
<gene>
    <name evidence="2" type="ORF">GPM918_LOCUS15719</name>
    <name evidence="1" type="ORF">OVA965_LOCUS5381</name>
    <name evidence="4" type="ORF">SRO942_LOCUS15719</name>
    <name evidence="3" type="ORF">TMI583_LOCUS5379</name>
</gene>
<dbReference type="Proteomes" id="UP000663829">
    <property type="component" value="Unassembled WGS sequence"/>
</dbReference>
<evidence type="ECO:0000313" key="2">
    <source>
        <dbReference type="EMBL" id="CAF1039839.1"/>
    </source>
</evidence>
<evidence type="ECO:0000313" key="5">
    <source>
        <dbReference type="Proteomes" id="UP000663829"/>
    </source>
</evidence>
<evidence type="ECO:0000313" key="1">
    <source>
        <dbReference type="EMBL" id="CAF0815678.1"/>
    </source>
</evidence>
<proteinExistence type="predicted"/>
<dbReference type="Proteomes" id="UP000681722">
    <property type="component" value="Unassembled WGS sequence"/>
</dbReference>
<comment type="caution">
    <text evidence="2">The sequence shown here is derived from an EMBL/GenBank/DDBJ whole genome shotgun (WGS) entry which is preliminary data.</text>
</comment>
<dbReference type="Proteomes" id="UP000677228">
    <property type="component" value="Unassembled WGS sequence"/>
</dbReference>
<evidence type="ECO:0000313" key="4">
    <source>
        <dbReference type="EMBL" id="CAF3810125.1"/>
    </source>
</evidence>
<dbReference type="Proteomes" id="UP000682733">
    <property type="component" value="Unassembled WGS sequence"/>
</dbReference>
<name>A0A814JMT9_9BILA</name>
<dbReference type="AlphaFoldDB" id="A0A814JMT9"/>